<gene>
    <name evidence="2" type="ORF">ACFO3M_12135</name>
</gene>
<sequence length="126" mass="14050">MSLLVLHLRWNDVEPAQYEVLRRALPEDVDRPPHCLSRRHVRQPRSVMVYEVWEDARAAEDELARIRALVDAGPEQPQRVVFVLPDVFAAGFPRRPARPAAAPEAVGAPVVPAPRQPDSPVTVPTA</sequence>
<dbReference type="EMBL" id="JBHSGR010000012">
    <property type="protein sequence ID" value="MFC4694136.1"/>
    <property type="molecule type" value="Genomic_DNA"/>
</dbReference>
<feature type="region of interest" description="Disordered" evidence="1">
    <location>
        <begin position="97"/>
        <end position="126"/>
    </location>
</feature>
<evidence type="ECO:0000313" key="3">
    <source>
        <dbReference type="Proteomes" id="UP001596025"/>
    </source>
</evidence>
<accession>A0ABV9LIZ1</accession>
<protein>
    <recommendedName>
        <fullName evidence="4">ABM domain-containing protein</fullName>
    </recommendedName>
</protein>
<proteinExistence type="predicted"/>
<dbReference type="RefSeq" id="WP_387988854.1">
    <property type="nucleotide sequence ID" value="NZ_JBHSGR010000012.1"/>
</dbReference>
<feature type="compositionally biased region" description="Low complexity" evidence="1">
    <location>
        <begin position="97"/>
        <end position="110"/>
    </location>
</feature>
<evidence type="ECO:0000313" key="2">
    <source>
        <dbReference type="EMBL" id="MFC4694136.1"/>
    </source>
</evidence>
<comment type="caution">
    <text evidence="2">The sequence shown here is derived from an EMBL/GenBank/DDBJ whole genome shotgun (WGS) entry which is preliminary data.</text>
</comment>
<name>A0ABV9LIZ1_9ACTN</name>
<evidence type="ECO:0000256" key="1">
    <source>
        <dbReference type="SAM" id="MobiDB-lite"/>
    </source>
</evidence>
<keyword evidence="3" id="KW-1185">Reference proteome</keyword>
<reference evidence="3" key="1">
    <citation type="journal article" date="2019" name="Int. J. Syst. Evol. Microbiol.">
        <title>The Global Catalogue of Microorganisms (GCM) 10K type strain sequencing project: providing services to taxonomists for standard genome sequencing and annotation.</title>
        <authorList>
            <consortium name="The Broad Institute Genomics Platform"/>
            <consortium name="The Broad Institute Genome Sequencing Center for Infectious Disease"/>
            <person name="Wu L."/>
            <person name="Ma J."/>
        </authorList>
    </citation>
    <scope>NUCLEOTIDE SEQUENCE [LARGE SCALE GENOMIC DNA]</scope>
    <source>
        <strain evidence="3">CCUG 62763</strain>
    </source>
</reference>
<organism evidence="2 3">
    <name type="scientific">Geodermatophilus arenarius</name>
    <dbReference type="NCBI Taxonomy" id="1137990"/>
    <lineage>
        <taxon>Bacteria</taxon>
        <taxon>Bacillati</taxon>
        <taxon>Actinomycetota</taxon>
        <taxon>Actinomycetes</taxon>
        <taxon>Geodermatophilales</taxon>
        <taxon>Geodermatophilaceae</taxon>
        <taxon>Geodermatophilus</taxon>
    </lineage>
</organism>
<dbReference type="Proteomes" id="UP001596025">
    <property type="component" value="Unassembled WGS sequence"/>
</dbReference>
<evidence type="ECO:0008006" key="4">
    <source>
        <dbReference type="Google" id="ProtNLM"/>
    </source>
</evidence>